<dbReference type="PANTHER" id="PTHR47151:SF2">
    <property type="entry name" value="AMINO ACID BINDING PROTEIN"/>
    <property type="match status" value="1"/>
</dbReference>
<evidence type="ECO:0000313" key="1">
    <source>
        <dbReference type="EMBL" id="QKW48936.1"/>
    </source>
</evidence>
<reference evidence="1 2" key="1">
    <citation type="submission" date="2020-06" db="EMBL/GenBank/DDBJ databases">
        <title>Genome mining for natural products.</title>
        <authorList>
            <person name="Zhang B."/>
            <person name="Shi J."/>
            <person name="Ge H."/>
        </authorList>
    </citation>
    <scope>NUCLEOTIDE SEQUENCE [LARGE SCALE GENOMIC DNA]</scope>
    <source>
        <strain evidence="1 2">NA00687</strain>
    </source>
</reference>
<dbReference type="EMBL" id="CP054929">
    <property type="protein sequence ID" value="QKW48936.1"/>
    <property type="molecule type" value="Genomic_DNA"/>
</dbReference>
<evidence type="ECO:0000313" key="2">
    <source>
        <dbReference type="Proteomes" id="UP000509303"/>
    </source>
</evidence>
<sequence>MSDASTRRFVPARPPVRWRLWTVVAALCAAALVVALPLAGERWWPSEHRCATGVVQRGAGDECVGVTDGSYVYAKEFAEVSAKIRDENQRVAKSGEDWVAIAYTEPMTRRSGSFPHNDRSPQVIRQAIEGAYLAQVELNRGGGHGRTPQVKLLLANSGQGGEQWRPLVEQLIDMAGDSEHRLVAVAGFGQSVATTRETVDALRAAEIPMVGSTVAADGLSSQDPTFFRVSSPNADQTAVAATYLKGRQAKGARIDVVKDIKRDDTYNQSLGADFERAARAARLRLETPDGHRFVSGSASAANTLADIAATVCRPERRLDAVYFAGRGRELKLFVEALTAPGRDCPLTVLSGSSALGVFYDPPVTGSEAVGGDVLARWRASAGLRVLYTAYAHPDGARRIYPAKAANPYPAFADAYDLAFGGDRELRSGQAMMGHDSVLTLGTAIRRAAGPRGGDAVDAAGVRNMLLQIGQSGPLPGLSGPIAFDAKGNPHRKPMALVELRPEPERRYSYRGTVWAHGPR</sequence>
<keyword evidence="2" id="KW-1185">Reference proteome</keyword>
<dbReference type="RefSeq" id="WP_176160668.1">
    <property type="nucleotide sequence ID" value="NZ_CP054929.1"/>
</dbReference>
<name>A0A7H8N3H0_9ACTN</name>
<protein>
    <submittedName>
        <fullName evidence="1">ABC transporter substrate-binding protein</fullName>
    </submittedName>
</protein>
<gene>
    <name evidence="1" type="ORF">HUT08_04580</name>
</gene>
<dbReference type="Gene3D" id="3.40.50.2300">
    <property type="match status" value="2"/>
</dbReference>
<dbReference type="PANTHER" id="PTHR47151">
    <property type="entry name" value="LEU/ILE/VAL-BINDING ABC TRANSPORTER SUBUNIT"/>
    <property type="match status" value="1"/>
</dbReference>
<dbReference type="SUPFAM" id="SSF53822">
    <property type="entry name" value="Periplasmic binding protein-like I"/>
    <property type="match status" value="1"/>
</dbReference>
<proteinExistence type="predicted"/>
<dbReference type="Proteomes" id="UP000509303">
    <property type="component" value="Chromosome"/>
</dbReference>
<accession>A0A7H8N3H0</accession>
<dbReference type="InterPro" id="IPR028082">
    <property type="entry name" value="Peripla_BP_I"/>
</dbReference>
<dbReference type="AlphaFoldDB" id="A0A7H8N3H0"/>
<organism evidence="1 2">
    <name type="scientific">Streptomyces buecherae</name>
    <dbReference type="NCBI Taxonomy" id="2763006"/>
    <lineage>
        <taxon>Bacteria</taxon>
        <taxon>Bacillati</taxon>
        <taxon>Actinomycetota</taxon>
        <taxon>Actinomycetes</taxon>
        <taxon>Kitasatosporales</taxon>
        <taxon>Streptomycetaceae</taxon>
        <taxon>Streptomyces</taxon>
    </lineage>
</organism>